<dbReference type="PANTHER" id="PTHR30371">
    <property type="entry name" value="SEC-INDEPENDENT PROTEIN TRANSLOCASE PROTEIN TATC"/>
    <property type="match status" value="1"/>
</dbReference>
<keyword evidence="5" id="KW-0811">Translocation</keyword>
<keyword evidence="5" id="KW-1003">Cell membrane</keyword>
<dbReference type="GO" id="GO:0009977">
    <property type="term" value="F:proton motive force dependent protein transmembrane transporter activity"/>
    <property type="evidence" value="ECO:0007669"/>
    <property type="project" value="TreeGrafter"/>
</dbReference>
<dbReference type="InterPro" id="IPR002033">
    <property type="entry name" value="TatC"/>
</dbReference>
<dbReference type="EMBL" id="AOID01000044">
    <property type="protein sequence ID" value="ELY65689.1"/>
    <property type="molecule type" value="Genomic_DNA"/>
</dbReference>
<evidence type="ECO:0000256" key="6">
    <source>
        <dbReference type="SAM" id="MobiDB-lite"/>
    </source>
</evidence>
<feature type="transmembrane region" description="Helical" evidence="5">
    <location>
        <begin position="164"/>
        <end position="184"/>
    </location>
</feature>
<comment type="subcellular location">
    <subcellularLocation>
        <location evidence="5">Cell membrane</location>
        <topology evidence="5">Multi-pass membrane protein</topology>
    </subcellularLocation>
    <subcellularLocation>
        <location evidence="1">Membrane</location>
        <topology evidence="1">Multi-pass membrane protein</topology>
    </subcellularLocation>
</comment>
<feature type="compositionally biased region" description="Acidic residues" evidence="6">
    <location>
        <begin position="43"/>
        <end position="55"/>
    </location>
</feature>
<comment type="function">
    <text evidence="5">Part of the twin-arginine translocation (Tat) system that transports large folded proteins containing a characteristic twin-arginine motif in their signal peptide across membranes.</text>
</comment>
<keyword evidence="8" id="KW-1185">Reference proteome</keyword>
<dbReference type="PANTHER" id="PTHR30371:SF0">
    <property type="entry name" value="SEC-INDEPENDENT PROTEIN TRANSLOCASE PROTEIN TATC, CHLOROPLASTIC-RELATED"/>
    <property type="match status" value="1"/>
</dbReference>
<evidence type="ECO:0000313" key="8">
    <source>
        <dbReference type="Proteomes" id="UP000011632"/>
    </source>
</evidence>
<sequence length="330" mass="36434">MSDEPADDRDVEGTRESGGSPDERQPADASGAGSDTDSNAEPAADDGSADYDESDGPSLETDGEGVVGDRHNPEPTYPDRDDDIGGISTPPDDEEMPLADHIEEMVLRLAVVLLFGAGGTAIGLLWASQAIEFVWFNVFPYEVSEVPPPHVYHPLELWLTRIKISSLLGIMFALPVLVYECYLFMRPGLYPNERKYYLAAVPTSVVLAAGGMLFSYILVLPILFEYFTYYAEGSAEIAYALGETFNLIITLTGFLAVVFQIPLFMMLAIMMGVTTRRWLAQKRLYFWAAFAGLSFMFTIDPTMMAPILVAVTMILLFEGTLFVLKWVGRE</sequence>
<gene>
    <name evidence="5" type="primary">tatC</name>
    <name evidence="7" type="ORF">C489_14005</name>
</gene>
<dbReference type="GO" id="GO:0043953">
    <property type="term" value="P:protein transport by the Tat complex"/>
    <property type="evidence" value="ECO:0007669"/>
    <property type="project" value="UniProtKB-UniRule"/>
</dbReference>
<protein>
    <recommendedName>
        <fullName evidence="5">Sec-independent protein translocase protein TatC</fullName>
    </recommendedName>
</protein>
<dbReference type="PATRIC" id="fig|1227496.3.peg.2808"/>
<dbReference type="STRING" id="1227496.C489_14005"/>
<proteinExistence type="inferred from homology"/>
<evidence type="ECO:0000256" key="1">
    <source>
        <dbReference type="ARBA" id="ARBA00004141"/>
    </source>
</evidence>
<dbReference type="AlphaFoldDB" id="L9XV35"/>
<keyword evidence="4 5" id="KW-0472">Membrane</keyword>
<feature type="transmembrane region" description="Helical" evidence="5">
    <location>
        <begin position="244"/>
        <end position="272"/>
    </location>
</feature>
<evidence type="ECO:0000256" key="5">
    <source>
        <dbReference type="HAMAP-Rule" id="MF_00902"/>
    </source>
</evidence>
<evidence type="ECO:0000256" key="2">
    <source>
        <dbReference type="ARBA" id="ARBA00022692"/>
    </source>
</evidence>
<comment type="caution">
    <text evidence="7">The sequence shown here is derived from an EMBL/GenBank/DDBJ whole genome shotgun (WGS) entry which is preliminary data.</text>
</comment>
<name>L9XV35_9EURY</name>
<dbReference type="RefSeq" id="WP_006431890.1">
    <property type="nucleotide sequence ID" value="NZ_AOID01000044.1"/>
</dbReference>
<dbReference type="Proteomes" id="UP000011632">
    <property type="component" value="Unassembled WGS sequence"/>
</dbReference>
<comment type="subunit">
    <text evidence="5">Forms a complex with TatA.</text>
</comment>
<feature type="region of interest" description="Disordered" evidence="6">
    <location>
        <begin position="1"/>
        <end position="95"/>
    </location>
</feature>
<feature type="transmembrane region" description="Helical" evidence="5">
    <location>
        <begin position="284"/>
        <end position="299"/>
    </location>
</feature>
<dbReference type="HAMAP" id="MF_00902">
    <property type="entry name" value="TatC"/>
    <property type="match status" value="1"/>
</dbReference>
<feature type="transmembrane region" description="Helical" evidence="5">
    <location>
        <begin position="305"/>
        <end position="324"/>
    </location>
</feature>
<organism evidence="7 8">
    <name type="scientific">Natrinema versiforme JCM 10478</name>
    <dbReference type="NCBI Taxonomy" id="1227496"/>
    <lineage>
        <taxon>Archaea</taxon>
        <taxon>Methanobacteriati</taxon>
        <taxon>Methanobacteriota</taxon>
        <taxon>Stenosarchaea group</taxon>
        <taxon>Halobacteria</taxon>
        <taxon>Halobacteriales</taxon>
        <taxon>Natrialbaceae</taxon>
        <taxon>Natrinema</taxon>
    </lineage>
</organism>
<feature type="compositionally biased region" description="Basic and acidic residues" evidence="6">
    <location>
        <begin position="67"/>
        <end position="79"/>
    </location>
</feature>
<feature type="transmembrane region" description="Helical" evidence="5">
    <location>
        <begin position="106"/>
        <end position="127"/>
    </location>
</feature>
<dbReference type="PRINTS" id="PR01840">
    <property type="entry name" value="TATCFAMILY"/>
</dbReference>
<feature type="compositionally biased region" description="Acidic residues" evidence="6">
    <location>
        <begin position="1"/>
        <end position="10"/>
    </location>
</feature>
<keyword evidence="5" id="KW-0813">Transport</keyword>
<feature type="compositionally biased region" description="Basic and acidic residues" evidence="6">
    <location>
        <begin position="11"/>
        <end position="26"/>
    </location>
</feature>
<keyword evidence="5" id="KW-0653">Protein transport</keyword>
<keyword evidence="3 5" id="KW-1133">Transmembrane helix</keyword>
<dbReference type="OrthoDB" id="198870at2157"/>
<dbReference type="Pfam" id="PF00902">
    <property type="entry name" value="TatC"/>
    <property type="match status" value="1"/>
</dbReference>
<accession>L9XV35</accession>
<keyword evidence="2 5" id="KW-0812">Transmembrane</keyword>
<reference evidence="7 8" key="1">
    <citation type="journal article" date="2014" name="PLoS Genet.">
        <title>Phylogenetically driven sequencing of extremely halophilic archaea reveals strategies for static and dynamic osmo-response.</title>
        <authorList>
            <person name="Becker E.A."/>
            <person name="Seitzer P.M."/>
            <person name="Tritt A."/>
            <person name="Larsen D."/>
            <person name="Krusor M."/>
            <person name="Yao A.I."/>
            <person name="Wu D."/>
            <person name="Madern D."/>
            <person name="Eisen J.A."/>
            <person name="Darling A.E."/>
            <person name="Facciotti M.T."/>
        </authorList>
    </citation>
    <scope>NUCLEOTIDE SEQUENCE [LARGE SCALE GENOMIC DNA]</scope>
    <source>
        <strain evidence="7 8">JCM 10478</strain>
    </source>
</reference>
<dbReference type="GO" id="GO:0065002">
    <property type="term" value="P:intracellular protein transmembrane transport"/>
    <property type="evidence" value="ECO:0007669"/>
    <property type="project" value="TreeGrafter"/>
</dbReference>
<evidence type="ECO:0000256" key="3">
    <source>
        <dbReference type="ARBA" id="ARBA00022989"/>
    </source>
</evidence>
<comment type="similarity">
    <text evidence="5">Belongs to the TatC family.</text>
</comment>
<evidence type="ECO:0000256" key="4">
    <source>
        <dbReference type="ARBA" id="ARBA00023136"/>
    </source>
</evidence>
<feature type="transmembrane region" description="Helical" evidence="5">
    <location>
        <begin position="196"/>
        <end position="224"/>
    </location>
</feature>
<dbReference type="GO" id="GO:0033281">
    <property type="term" value="C:TAT protein transport complex"/>
    <property type="evidence" value="ECO:0007669"/>
    <property type="project" value="UniProtKB-UniRule"/>
</dbReference>
<evidence type="ECO:0000313" key="7">
    <source>
        <dbReference type="EMBL" id="ELY65689.1"/>
    </source>
</evidence>